<feature type="transmembrane region" description="Helical" evidence="9">
    <location>
        <begin position="149"/>
        <end position="177"/>
    </location>
</feature>
<dbReference type="PROSITE" id="PS51012">
    <property type="entry name" value="ABC_TM2"/>
    <property type="match status" value="1"/>
</dbReference>
<keyword evidence="3 9" id="KW-0813">Transport</keyword>
<name>A0ABN1YKB5_9ACTN</name>
<dbReference type="Pfam" id="PF01061">
    <property type="entry name" value="ABC2_membrane"/>
    <property type="match status" value="1"/>
</dbReference>
<accession>A0ABN1YKB5</accession>
<evidence type="ECO:0000313" key="12">
    <source>
        <dbReference type="EMBL" id="GAA1414508.1"/>
    </source>
</evidence>
<proteinExistence type="inferred from homology"/>
<feature type="transmembrane region" description="Helical" evidence="9">
    <location>
        <begin position="218"/>
        <end position="237"/>
    </location>
</feature>
<comment type="caution">
    <text evidence="12">The sequence shown here is derived from an EMBL/GenBank/DDBJ whole genome shotgun (WGS) entry which is preliminary data.</text>
</comment>
<evidence type="ECO:0000256" key="10">
    <source>
        <dbReference type="SAM" id="MobiDB-lite"/>
    </source>
</evidence>
<keyword evidence="4 9" id="KW-1003">Cell membrane</keyword>
<evidence type="ECO:0000256" key="8">
    <source>
        <dbReference type="ARBA" id="ARBA00023136"/>
    </source>
</evidence>
<dbReference type="InterPro" id="IPR013525">
    <property type="entry name" value="ABC2_TM"/>
</dbReference>
<evidence type="ECO:0000256" key="5">
    <source>
        <dbReference type="ARBA" id="ARBA00022519"/>
    </source>
</evidence>
<dbReference type="InterPro" id="IPR047817">
    <property type="entry name" value="ABC2_TM_bact-type"/>
</dbReference>
<comment type="subcellular location">
    <subcellularLocation>
        <location evidence="1">Cell inner membrane</location>
        <topology evidence="1">Multi-pass membrane protein</topology>
    </subcellularLocation>
    <subcellularLocation>
        <location evidence="9">Cell membrane</location>
        <topology evidence="9">Multi-pass membrane protein</topology>
    </subcellularLocation>
</comment>
<dbReference type="EMBL" id="BAAAKJ010000489">
    <property type="protein sequence ID" value="GAA1414508.1"/>
    <property type="molecule type" value="Genomic_DNA"/>
</dbReference>
<keyword evidence="7 9" id="KW-1133">Transmembrane helix</keyword>
<dbReference type="PANTHER" id="PTHR30413:SF8">
    <property type="entry name" value="TRANSPORT PERMEASE PROTEIN"/>
    <property type="match status" value="1"/>
</dbReference>
<keyword evidence="5" id="KW-0997">Cell inner membrane</keyword>
<keyword evidence="8 9" id="KW-0472">Membrane</keyword>
<feature type="domain" description="ABC transmembrane type-2" evidence="11">
    <location>
        <begin position="75"/>
        <end position="296"/>
    </location>
</feature>
<keyword evidence="6 9" id="KW-0812">Transmembrane</keyword>
<comment type="similarity">
    <text evidence="2 9">Belongs to the ABC-2 integral membrane protein family.</text>
</comment>
<evidence type="ECO:0000256" key="1">
    <source>
        <dbReference type="ARBA" id="ARBA00004429"/>
    </source>
</evidence>
<sequence length="304" mass="33166">MSVGGQRAPLVDERDSQTTQAPGRRPPAADGPPPELIFKRRLRPAQVARELWGARELVRALAERDLRARYKQAVLGFAWAVLTPLALCAIFTLVFRRAVHVDTEGAAYPLFAYVGLVVWQFFSNTMNQGALSLANNLSLLNKVYCPREVFPLATMLVAAVDMLIGTAVLGLLFLIFWTAPAATFLWVVPLLGIQFAFTYGIALVLSVAVVYLRDVRHLLPIITQMGVFATPVAYPLAQIPERLQEVYVGVNPLGAVIEGYRDALLYGHAPDTAMTVIAAVSSVVFLVGGYLLFKKLETGIADVA</sequence>
<feature type="transmembrane region" description="Helical" evidence="9">
    <location>
        <begin position="183"/>
        <end position="211"/>
    </location>
</feature>
<protein>
    <recommendedName>
        <fullName evidence="9">Transport permease protein</fullName>
    </recommendedName>
</protein>
<keyword evidence="13" id="KW-1185">Reference proteome</keyword>
<feature type="region of interest" description="Disordered" evidence="10">
    <location>
        <begin position="1"/>
        <end position="35"/>
    </location>
</feature>
<dbReference type="Proteomes" id="UP001499863">
    <property type="component" value="Unassembled WGS sequence"/>
</dbReference>
<organism evidence="12 13">
    <name type="scientific">Kitasatospora putterlickiae</name>
    <dbReference type="NCBI Taxonomy" id="221725"/>
    <lineage>
        <taxon>Bacteria</taxon>
        <taxon>Bacillati</taxon>
        <taxon>Actinomycetota</taxon>
        <taxon>Actinomycetes</taxon>
        <taxon>Kitasatosporales</taxon>
        <taxon>Streptomycetaceae</taxon>
        <taxon>Kitasatospora</taxon>
    </lineage>
</organism>
<feature type="transmembrane region" description="Helical" evidence="9">
    <location>
        <begin position="106"/>
        <end position="122"/>
    </location>
</feature>
<dbReference type="PANTHER" id="PTHR30413">
    <property type="entry name" value="INNER MEMBRANE TRANSPORT PERMEASE"/>
    <property type="match status" value="1"/>
</dbReference>
<evidence type="ECO:0000259" key="11">
    <source>
        <dbReference type="PROSITE" id="PS51012"/>
    </source>
</evidence>
<evidence type="ECO:0000313" key="13">
    <source>
        <dbReference type="Proteomes" id="UP001499863"/>
    </source>
</evidence>
<evidence type="ECO:0000256" key="3">
    <source>
        <dbReference type="ARBA" id="ARBA00022448"/>
    </source>
</evidence>
<evidence type="ECO:0000256" key="6">
    <source>
        <dbReference type="ARBA" id="ARBA00022692"/>
    </source>
</evidence>
<evidence type="ECO:0000256" key="7">
    <source>
        <dbReference type="ARBA" id="ARBA00022989"/>
    </source>
</evidence>
<feature type="transmembrane region" description="Helical" evidence="9">
    <location>
        <begin position="273"/>
        <end position="293"/>
    </location>
</feature>
<evidence type="ECO:0000256" key="4">
    <source>
        <dbReference type="ARBA" id="ARBA00022475"/>
    </source>
</evidence>
<evidence type="ECO:0000256" key="9">
    <source>
        <dbReference type="RuleBase" id="RU361157"/>
    </source>
</evidence>
<reference evidence="12 13" key="1">
    <citation type="journal article" date="2019" name="Int. J. Syst. Evol. Microbiol.">
        <title>The Global Catalogue of Microorganisms (GCM) 10K type strain sequencing project: providing services to taxonomists for standard genome sequencing and annotation.</title>
        <authorList>
            <consortium name="The Broad Institute Genomics Platform"/>
            <consortium name="The Broad Institute Genome Sequencing Center for Infectious Disease"/>
            <person name="Wu L."/>
            <person name="Ma J."/>
        </authorList>
    </citation>
    <scope>NUCLEOTIDE SEQUENCE [LARGE SCALE GENOMIC DNA]</scope>
    <source>
        <strain evidence="12 13">JCM 12393</strain>
    </source>
</reference>
<gene>
    <name evidence="12" type="ORF">GCM10009639_68240</name>
</gene>
<evidence type="ECO:0000256" key="2">
    <source>
        <dbReference type="ARBA" id="ARBA00007783"/>
    </source>
</evidence>
<feature type="transmembrane region" description="Helical" evidence="9">
    <location>
        <begin position="73"/>
        <end position="94"/>
    </location>
</feature>